<reference evidence="2" key="1">
    <citation type="journal article" date="2019" name="Int. J. Syst. Evol. Microbiol.">
        <title>The Global Catalogue of Microorganisms (GCM) 10K type strain sequencing project: providing services to taxonomists for standard genome sequencing and annotation.</title>
        <authorList>
            <consortium name="The Broad Institute Genomics Platform"/>
            <consortium name="The Broad Institute Genome Sequencing Center for Infectious Disease"/>
            <person name="Wu L."/>
            <person name="Ma J."/>
        </authorList>
    </citation>
    <scope>NUCLEOTIDE SEQUENCE [LARGE SCALE GENOMIC DNA]</scope>
    <source>
        <strain evidence="2">CCUG 48316</strain>
    </source>
</reference>
<proteinExistence type="predicted"/>
<evidence type="ECO:0008006" key="3">
    <source>
        <dbReference type="Google" id="ProtNLM"/>
    </source>
</evidence>
<sequence>MSSLAEAVPAVTNGFAERRAIARANANWFRRLAVRALHDGCPGATQRAANARKAARLVLAQARREAVVQRMLETTAQFAV</sequence>
<evidence type="ECO:0000313" key="2">
    <source>
        <dbReference type="Proteomes" id="UP001596292"/>
    </source>
</evidence>
<organism evidence="1 2">
    <name type="scientific">Methylobacterium komagatae</name>
    <dbReference type="NCBI Taxonomy" id="374425"/>
    <lineage>
        <taxon>Bacteria</taxon>
        <taxon>Pseudomonadati</taxon>
        <taxon>Pseudomonadota</taxon>
        <taxon>Alphaproteobacteria</taxon>
        <taxon>Hyphomicrobiales</taxon>
        <taxon>Methylobacteriaceae</taxon>
        <taxon>Methylobacterium</taxon>
    </lineage>
</organism>
<dbReference type="RefSeq" id="WP_378967464.1">
    <property type="nucleotide sequence ID" value="NZ_JBHSWN010000001.1"/>
</dbReference>
<comment type="caution">
    <text evidence="1">The sequence shown here is derived from an EMBL/GenBank/DDBJ whole genome shotgun (WGS) entry which is preliminary data.</text>
</comment>
<keyword evidence="2" id="KW-1185">Reference proteome</keyword>
<dbReference type="EMBL" id="JBHSWN010000001">
    <property type="protein sequence ID" value="MFC6788945.1"/>
    <property type="molecule type" value="Genomic_DNA"/>
</dbReference>
<gene>
    <name evidence="1" type="ORF">ACFQE0_04455</name>
</gene>
<name>A0ABW2BF77_9HYPH</name>
<evidence type="ECO:0000313" key="1">
    <source>
        <dbReference type="EMBL" id="MFC6788945.1"/>
    </source>
</evidence>
<dbReference type="Proteomes" id="UP001596292">
    <property type="component" value="Unassembled WGS sequence"/>
</dbReference>
<protein>
    <recommendedName>
        <fullName evidence="3">IS110 family transposase</fullName>
    </recommendedName>
</protein>
<accession>A0ABW2BF77</accession>